<keyword evidence="2" id="KW-0479">Metal-binding</keyword>
<evidence type="ECO:0000256" key="5">
    <source>
        <dbReference type="SAM" id="MobiDB-lite"/>
    </source>
</evidence>
<dbReference type="PANTHER" id="PTHR42693">
    <property type="entry name" value="ARYLSULFATASE FAMILY MEMBER"/>
    <property type="match status" value="1"/>
</dbReference>
<dbReference type="EMBL" id="PKLZ01000011">
    <property type="protein sequence ID" value="PLW81648.1"/>
    <property type="molecule type" value="Genomic_DNA"/>
</dbReference>
<dbReference type="Pfam" id="PF00884">
    <property type="entry name" value="Sulfatase"/>
    <property type="match status" value="1"/>
</dbReference>
<sequence length="656" mass="71647">MIAGAVPSCLAAAVIMRGRPGILLLCLLLVLAACRDPGNVESAENLTSRPNIVLILLDDLGYGDINLPGAAELAVPNLAVLANEGVYFSRHYADSTCAASRAGSLTGTAPASHGFRPDHRGLSPEVPTLAKVLQGNGYSTHHVGKWHLGHTTPLAMPAVQGFDSFFGFSHQWFLQGLDGKGELTPRRPTYFNPWLYDQQEYFSRHEGHLSDILKSRAVALIRASRGESKPFFLNYWPFAPHSPLQPPADVAARYPDTPEGKYRAMVEVADMAVGAVMQALRESGLDRNTLLIVASDNGGTGRQQEQSNAPFSGNKGTYTEGGLRTPLLLRWPGVLNAGQVYHGTVTNLDYFPTIMAAARVERPAGLDGRDLRLLLAGQEREVGPLFWETVTPKYISWGALSADGRWRLYQNYTGHPLLYDLAIHPAGDTDVASRYPAIVAELTRQYVIWRQSSRELPVSYHPLDDRGKATLQGHSLQRTPGSGGFTFAIDLYPEANTQTSASMEAGERGEQVLALQKGAWSASLDENTVAIEMGGLSLRGELPAGKDCVNVAVTAFFKQSTRFPGNNFNTATLFIDGQTADHKLSDDSVLEPDDYLEPTYLGQDHKGERRFRGRLSRPLLYNEMIYHEAPDNSPPGRTIEHLLAGSCHFAEGTKNK</sequence>
<evidence type="ECO:0000256" key="3">
    <source>
        <dbReference type="ARBA" id="ARBA00022801"/>
    </source>
</evidence>
<accession>A0A2N5XZS6</accession>
<name>A0A2N5XZS6_9GAMM</name>
<dbReference type="OrthoDB" id="9803751at2"/>
<dbReference type="Gene3D" id="3.40.720.10">
    <property type="entry name" value="Alkaline Phosphatase, subunit A"/>
    <property type="match status" value="1"/>
</dbReference>
<dbReference type="InterPro" id="IPR000917">
    <property type="entry name" value="Sulfatase_N"/>
</dbReference>
<feature type="compositionally biased region" description="Polar residues" evidence="5">
    <location>
        <begin position="302"/>
        <end position="316"/>
    </location>
</feature>
<gene>
    <name evidence="7" type="ORF">CWI75_14360</name>
</gene>
<dbReference type="GO" id="GO:0004065">
    <property type="term" value="F:arylsulfatase activity"/>
    <property type="evidence" value="ECO:0007669"/>
    <property type="project" value="TreeGrafter"/>
</dbReference>
<keyword evidence="3" id="KW-0378">Hydrolase</keyword>
<dbReference type="Proteomes" id="UP000234845">
    <property type="component" value="Unassembled WGS sequence"/>
</dbReference>
<comment type="similarity">
    <text evidence="1">Belongs to the sulfatase family.</text>
</comment>
<evidence type="ECO:0000259" key="6">
    <source>
        <dbReference type="Pfam" id="PF00884"/>
    </source>
</evidence>
<feature type="domain" description="Sulfatase N-terminal" evidence="6">
    <location>
        <begin position="50"/>
        <end position="358"/>
    </location>
</feature>
<dbReference type="AlphaFoldDB" id="A0A2N5XZS6"/>
<dbReference type="InterPro" id="IPR024607">
    <property type="entry name" value="Sulfatase_CS"/>
</dbReference>
<evidence type="ECO:0000313" key="8">
    <source>
        <dbReference type="Proteomes" id="UP000234845"/>
    </source>
</evidence>
<comment type="caution">
    <text evidence="7">The sequence shown here is derived from an EMBL/GenBank/DDBJ whole genome shotgun (WGS) entry which is preliminary data.</text>
</comment>
<evidence type="ECO:0000256" key="1">
    <source>
        <dbReference type="ARBA" id="ARBA00008779"/>
    </source>
</evidence>
<feature type="region of interest" description="Disordered" evidence="5">
    <location>
        <begin position="296"/>
        <end position="316"/>
    </location>
</feature>
<dbReference type="GO" id="GO:0046872">
    <property type="term" value="F:metal ion binding"/>
    <property type="evidence" value="ECO:0007669"/>
    <property type="project" value="UniProtKB-KW"/>
</dbReference>
<dbReference type="SUPFAM" id="SSF53649">
    <property type="entry name" value="Alkaline phosphatase-like"/>
    <property type="match status" value="1"/>
</dbReference>
<dbReference type="PROSITE" id="PS00149">
    <property type="entry name" value="SULFATASE_2"/>
    <property type="match status" value="1"/>
</dbReference>
<dbReference type="PANTHER" id="PTHR42693:SF33">
    <property type="entry name" value="ARYLSULFATASE"/>
    <property type="match status" value="1"/>
</dbReference>
<dbReference type="RefSeq" id="WP_101522211.1">
    <property type="nucleotide sequence ID" value="NZ_PKLZ01000011.1"/>
</dbReference>
<organism evidence="7 8">
    <name type="scientific">Kineobactrum sediminis</name>
    <dbReference type="NCBI Taxonomy" id="1905677"/>
    <lineage>
        <taxon>Bacteria</taxon>
        <taxon>Pseudomonadati</taxon>
        <taxon>Pseudomonadota</taxon>
        <taxon>Gammaproteobacteria</taxon>
        <taxon>Cellvibrionales</taxon>
        <taxon>Halieaceae</taxon>
        <taxon>Kineobactrum</taxon>
    </lineage>
</organism>
<evidence type="ECO:0000256" key="2">
    <source>
        <dbReference type="ARBA" id="ARBA00022723"/>
    </source>
</evidence>
<dbReference type="InterPro" id="IPR050738">
    <property type="entry name" value="Sulfatase"/>
</dbReference>
<dbReference type="InterPro" id="IPR017850">
    <property type="entry name" value="Alkaline_phosphatase_core_sf"/>
</dbReference>
<keyword evidence="4" id="KW-0106">Calcium</keyword>
<keyword evidence="8" id="KW-1185">Reference proteome</keyword>
<evidence type="ECO:0000256" key="4">
    <source>
        <dbReference type="ARBA" id="ARBA00022837"/>
    </source>
</evidence>
<protein>
    <recommendedName>
        <fullName evidence="6">Sulfatase N-terminal domain-containing protein</fullName>
    </recommendedName>
</protein>
<reference evidence="8" key="1">
    <citation type="submission" date="2017-11" db="EMBL/GenBank/DDBJ databases">
        <title>The draft genome sequence of Chromatocurvus sp. F02.</title>
        <authorList>
            <person name="Du Z.-J."/>
            <person name="Chang Y.-Q."/>
        </authorList>
    </citation>
    <scope>NUCLEOTIDE SEQUENCE [LARGE SCALE GENOMIC DNA]</scope>
    <source>
        <strain evidence="8">F02</strain>
    </source>
</reference>
<evidence type="ECO:0000313" key="7">
    <source>
        <dbReference type="EMBL" id="PLW81648.1"/>
    </source>
</evidence>
<proteinExistence type="inferred from homology"/>